<accession>A0A193LBU7</accession>
<reference evidence="1 2" key="1">
    <citation type="submission" date="2016-06" db="EMBL/GenBank/DDBJ databases">
        <title>Complete genome sequence of a deep-branching marine Gamma Proteobacterium Woeseia oceani type strain XK5.</title>
        <authorList>
            <person name="Mu D."/>
            <person name="Du Z."/>
        </authorList>
    </citation>
    <scope>NUCLEOTIDE SEQUENCE [LARGE SCALE GENOMIC DNA]</scope>
    <source>
        <strain evidence="1 2">XK5</strain>
    </source>
</reference>
<evidence type="ECO:0000313" key="2">
    <source>
        <dbReference type="Proteomes" id="UP000092695"/>
    </source>
</evidence>
<protein>
    <recommendedName>
        <fullName evidence="3">VOC domain-containing protein</fullName>
    </recommendedName>
</protein>
<name>A0A193LBU7_9GAMM</name>
<dbReference type="Proteomes" id="UP000092695">
    <property type="component" value="Chromosome"/>
</dbReference>
<proteinExistence type="predicted"/>
<gene>
    <name evidence="1" type="ORF">BA177_00580</name>
</gene>
<dbReference type="STRING" id="1548547.BA177_00580"/>
<dbReference type="EMBL" id="CP016268">
    <property type="protein sequence ID" value="ANO49911.1"/>
    <property type="molecule type" value="Genomic_DNA"/>
</dbReference>
<sequence length="249" mass="28069">MLERWLEISVHSSDILESLSFYRALGFTELQSGDVWPHPYAVVSDGDLVIGLHEREFASPTLTFVQPELGRHARAMSDHGFEFSLMHLDADVFNELQFMDHDGHNIALLEARTFSQSEDSCKDSACGRFFELTLPTRDAVQAGRFWAPLAPHVERLREEPTTHMRFDAGGLPLGVSESIALDKPAICFKWSDPQTIADLVERFGFRWQKFPGFEGAFGVLVAPEGTRLYLFDEDFLGEPYLVSEEDAAP</sequence>
<keyword evidence="2" id="KW-1185">Reference proteome</keyword>
<dbReference type="SUPFAM" id="SSF54593">
    <property type="entry name" value="Glyoxalase/Bleomycin resistance protein/Dihydroxybiphenyl dioxygenase"/>
    <property type="match status" value="1"/>
</dbReference>
<organism evidence="1 2">
    <name type="scientific">Woeseia oceani</name>
    <dbReference type="NCBI Taxonomy" id="1548547"/>
    <lineage>
        <taxon>Bacteria</taxon>
        <taxon>Pseudomonadati</taxon>
        <taxon>Pseudomonadota</taxon>
        <taxon>Gammaproteobacteria</taxon>
        <taxon>Woeseiales</taxon>
        <taxon>Woeseiaceae</taxon>
        <taxon>Woeseia</taxon>
    </lineage>
</organism>
<dbReference type="AlphaFoldDB" id="A0A193LBU7"/>
<evidence type="ECO:0000313" key="1">
    <source>
        <dbReference type="EMBL" id="ANO49911.1"/>
    </source>
</evidence>
<evidence type="ECO:0008006" key="3">
    <source>
        <dbReference type="Google" id="ProtNLM"/>
    </source>
</evidence>
<dbReference type="RefSeq" id="WP_068611791.1">
    <property type="nucleotide sequence ID" value="NZ_CP016268.1"/>
</dbReference>
<dbReference type="InterPro" id="IPR029068">
    <property type="entry name" value="Glyas_Bleomycin-R_OHBP_Dase"/>
</dbReference>
<dbReference type="KEGG" id="woc:BA177_00580"/>
<dbReference type="OrthoDB" id="2719609at2"/>